<reference evidence="1" key="1">
    <citation type="submission" date="2018-01" db="EMBL/GenBank/DDBJ databases">
        <title>An insight into the sialome of Amazonian anophelines.</title>
        <authorList>
            <person name="Ribeiro J.M."/>
            <person name="Scarpassa V."/>
            <person name="Calvo E."/>
        </authorList>
    </citation>
    <scope>NUCLEOTIDE SEQUENCE</scope>
</reference>
<accession>A0A2M4DF15</accession>
<organism evidence="1">
    <name type="scientific">Anopheles darlingi</name>
    <name type="common">Mosquito</name>
    <dbReference type="NCBI Taxonomy" id="43151"/>
    <lineage>
        <taxon>Eukaryota</taxon>
        <taxon>Metazoa</taxon>
        <taxon>Ecdysozoa</taxon>
        <taxon>Arthropoda</taxon>
        <taxon>Hexapoda</taxon>
        <taxon>Insecta</taxon>
        <taxon>Pterygota</taxon>
        <taxon>Neoptera</taxon>
        <taxon>Endopterygota</taxon>
        <taxon>Diptera</taxon>
        <taxon>Nematocera</taxon>
        <taxon>Culicoidea</taxon>
        <taxon>Culicidae</taxon>
        <taxon>Anophelinae</taxon>
        <taxon>Anopheles</taxon>
    </lineage>
</organism>
<sequence length="69" mass="7713">MRLLCAVPCFARNGGSANSPFLQQPFRSPLCFAIRKQTSAPIPETHWLNYSLFFSVRPAVSAILVIVLY</sequence>
<protein>
    <submittedName>
        <fullName evidence="1">Putative secreted protein</fullName>
    </submittedName>
</protein>
<dbReference type="AlphaFoldDB" id="A0A2M4DF15"/>
<proteinExistence type="predicted"/>
<dbReference type="EMBL" id="GGFL01011992">
    <property type="protein sequence ID" value="MBW76170.1"/>
    <property type="molecule type" value="Transcribed_RNA"/>
</dbReference>
<name>A0A2M4DF15_ANODA</name>
<evidence type="ECO:0000313" key="1">
    <source>
        <dbReference type="EMBL" id="MBW76170.1"/>
    </source>
</evidence>